<gene>
    <name evidence="1" type="ORF">GCM10022223_53180</name>
</gene>
<dbReference type="RefSeq" id="WP_231484448.1">
    <property type="nucleotide sequence ID" value="NZ_BAAAZO010000010.1"/>
</dbReference>
<dbReference type="EMBL" id="BAAAZO010000010">
    <property type="protein sequence ID" value="GAA3629005.1"/>
    <property type="molecule type" value="Genomic_DNA"/>
</dbReference>
<evidence type="ECO:0000313" key="2">
    <source>
        <dbReference type="Proteomes" id="UP001501074"/>
    </source>
</evidence>
<organism evidence="1 2">
    <name type="scientific">Kineosporia mesophila</name>
    <dbReference type="NCBI Taxonomy" id="566012"/>
    <lineage>
        <taxon>Bacteria</taxon>
        <taxon>Bacillati</taxon>
        <taxon>Actinomycetota</taxon>
        <taxon>Actinomycetes</taxon>
        <taxon>Kineosporiales</taxon>
        <taxon>Kineosporiaceae</taxon>
        <taxon>Kineosporia</taxon>
    </lineage>
</organism>
<name>A0ABP7ABN3_9ACTN</name>
<protein>
    <submittedName>
        <fullName evidence="1">Uncharacterized protein</fullName>
    </submittedName>
</protein>
<proteinExistence type="predicted"/>
<evidence type="ECO:0000313" key="1">
    <source>
        <dbReference type="EMBL" id="GAA3629005.1"/>
    </source>
</evidence>
<sequence>MFPAVVRRWAAPIAVLPGLLLSGRLVEHTSPAAFNASTSNSGSSLDGP</sequence>
<reference evidence="2" key="1">
    <citation type="journal article" date="2019" name="Int. J. Syst. Evol. Microbiol.">
        <title>The Global Catalogue of Microorganisms (GCM) 10K type strain sequencing project: providing services to taxonomists for standard genome sequencing and annotation.</title>
        <authorList>
            <consortium name="The Broad Institute Genomics Platform"/>
            <consortium name="The Broad Institute Genome Sequencing Center for Infectious Disease"/>
            <person name="Wu L."/>
            <person name="Ma J."/>
        </authorList>
    </citation>
    <scope>NUCLEOTIDE SEQUENCE [LARGE SCALE GENOMIC DNA]</scope>
    <source>
        <strain evidence="2">JCM 16902</strain>
    </source>
</reference>
<comment type="caution">
    <text evidence="1">The sequence shown here is derived from an EMBL/GenBank/DDBJ whole genome shotgun (WGS) entry which is preliminary data.</text>
</comment>
<keyword evidence="2" id="KW-1185">Reference proteome</keyword>
<accession>A0ABP7ABN3</accession>
<dbReference type="Proteomes" id="UP001501074">
    <property type="component" value="Unassembled WGS sequence"/>
</dbReference>